<dbReference type="InterPro" id="IPR021911">
    <property type="entry name" value="ATAD3_N"/>
</dbReference>
<name>A0A0C2H2Z6_9BILA</name>
<organism evidence="3 4">
    <name type="scientific">Ancylostoma duodenale</name>
    <dbReference type="NCBI Taxonomy" id="51022"/>
    <lineage>
        <taxon>Eukaryota</taxon>
        <taxon>Metazoa</taxon>
        <taxon>Ecdysozoa</taxon>
        <taxon>Nematoda</taxon>
        <taxon>Chromadorea</taxon>
        <taxon>Rhabditida</taxon>
        <taxon>Rhabditina</taxon>
        <taxon>Rhabditomorpha</taxon>
        <taxon>Strongyloidea</taxon>
        <taxon>Ancylostomatidae</taxon>
        <taxon>Ancylostomatinae</taxon>
        <taxon>Ancylostoma</taxon>
    </lineage>
</organism>
<feature type="compositionally biased region" description="Basic and acidic residues" evidence="1">
    <location>
        <begin position="61"/>
        <end position="71"/>
    </location>
</feature>
<dbReference type="Proteomes" id="UP000054047">
    <property type="component" value="Unassembled WGS sequence"/>
</dbReference>
<sequence>MVEVRTSATPSWQEGEDLPVIAIDSFRHMYLFPPTTSTTIEHVLALKHKYELEKIEAETKARAKAARENRDPTPSPNPIEFLSEGSSSNNTSDLDMFKWFVDYAASDYKEYRGSPEAVVPNSPENPEYSAALEFREKPGTQRVFKGRNTNNMRRGAASWHHYNDYKLPRRGGTPCILPPSHISYLSWYYHS</sequence>
<protein>
    <recommendedName>
        <fullName evidence="2">ATPase family AAA domain-containing protein</fullName>
    </recommendedName>
</protein>
<reference evidence="3 4" key="1">
    <citation type="submission" date="2013-12" db="EMBL/GenBank/DDBJ databases">
        <title>Draft genome of the parsitic nematode Ancylostoma duodenale.</title>
        <authorList>
            <person name="Mitreva M."/>
        </authorList>
    </citation>
    <scope>NUCLEOTIDE SEQUENCE [LARGE SCALE GENOMIC DNA]</scope>
    <source>
        <strain evidence="3 4">Zhejiang</strain>
    </source>
</reference>
<feature type="domain" description="ATPase family AAA" evidence="2">
    <location>
        <begin position="37"/>
        <end position="71"/>
    </location>
</feature>
<feature type="region of interest" description="Disordered" evidence="1">
    <location>
        <begin position="61"/>
        <end position="88"/>
    </location>
</feature>
<dbReference type="Pfam" id="PF12037">
    <property type="entry name" value="ATAD3_N"/>
    <property type="match status" value="1"/>
</dbReference>
<dbReference type="AlphaFoldDB" id="A0A0C2H2Z6"/>
<evidence type="ECO:0000313" key="4">
    <source>
        <dbReference type="Proteomes" id="UP000054047"/>
    </source>
</evidence>
<proteinExistence type="predicted"/>
<keyword evidence="4" id="KW-1185">Reference proteome</keyword>
<evidence type="ECO:0000313" key="3">
    <source>
        <dbReference type="EMBL" id="KIH65874.1"/>
    </source>
</evidence>
<accession>A0A0C2H2Z6</accession>
<evidence type="ECO:0000259" key="2">
    <source>
        <dbReference type="Pfam" id="PF12037"/>
    </source>
</evidence>
<evidence type="ECO:0000256" key="1">
    <source>
        <dbReference type="SAM" id="MobiDB-lite"/>
    </source>
</evidence>
<dbReference type="Gene3D" id="3.40.30.10">
    <property type="entry name" value="Glutaredoxin"/>
    <property type="match status" value="1"/>
</dbReference>
<gene>
    <name evidence="3" type="ORF">ANCDUO_03802</name>
</gene>
<dbReference type="EMBL" id="KN727358">
    <property type="protein sequence ID" value="KIH65874.1"/>
    <property type="molecule type" value="Genomic_DNA"/>
</dbReference>